<dbReference type="Proteomes" id="UP000194837">
    <property type="component" value="Unassembled WGS sequence"/>
</dbReference>
<feature type="region of interest" description="Disordered" evidence="1">
    <location>
        <begin position="65"/>
        <end position="90"/>
    </location>
</feature>
<protein>
    <submittedName>
        <fullName evidence="2">Uncharacterized protein</fullName>
    </submittedName>
</protein>
<name>A0A251Y779_9MICO</name>
<dbReference type="AlphaFoldDB" id="A0A251Y779"/>
<sequence>MDERRLVLRPRAGTGLRAVLVVDESLTSWWEGLVVADPDEAGPTLLHALAEAAADARPTERYVVRDEGRLSPSTRTRLPASRDAPSAATSSGWVAYVPLEREGTADLD</sequence>
<comment type="caution">
    <text evidence="2">The sequence shown here is derived from an EMBL/GenBank/DDBJ whole genome shotgun (WGS) entry which is preliminary data.</text>
</comment>
<proteinExistence type="predicted"/>
<organism evidence="2 3">
    <name type="scientific">Clavibacter michiganensis</name>
    <dbReference type="NCBI Taxonomy" id="28447"/>
    <lineage>
        <taxon>Bacteria</taxon>
        <taxon>Bacillati</taxon>
        <taxon>Actinomycetota</taxon>
        <taxon>Actinomycetes</taxon>
        <taxon>Micrococcales</taxon>
        <taxon>Microbacteriaceae</taxon>
        <taxon>Clavibacter</taxon>
    </lineage>
</organism>
<evidence type="ECO:0000313" key="3">
    <source>
        <dbReference type="Proteomes" id="UP000194837"/>
    </source>
</evidence>
<dbReference type="EMBL" id="MDJW01000009">
    <property type="protein sequence ID" value="OUE19888.1"/>
    <property type="molecule type" value="Genomic_DNA"/>
</dbReference>
<evidence type="ECO:0000313" key="2">
    <source>
        <dbReference type="EMBL" id="OUE19888.1"/>
    </source>
</evidence>
<reference evidence="2 3" key="1">
    <citation type="submission" date="2016-08" db="EMBL/GenBank/DDBJ databases">
        <title>Genome sequence of Clavibacter michiganensis spp strain CFBP7494.</title>
        <authorList>
            <person name="Thapa S.P."/>
            <person name="Coaker G."/>
            <person name="Jacques M.-A."/>
        </authorList>
    </citation>
    <scope>NUCLEOTIDE SEQUENCE [LARGE SCALE GENOMIC DNA]</scope>
    <source>
        <strain evidence="2">CFBP7494</strain>
    </source>
</reference>
<gene>
    <name evidence="2" type="ORF">BFL34_02031</name>
</gene>
<accession>A0A251Y779</accession>
<dbReference type="RefSeq" id="WP_241534517.1">
    <property type="nucleotide sequence ID" value="NZ_MDJW01000009.1"/>
</dbReference>
<evidence type="ECO:0000256" key="1">
    <source>
        <dbReference type="SAM" id="MobiDB-lite"/>
    </source>
</evidence>